<proteinExistence type="predicted"/>
<protein>
    <submittedName>
        <fullName evidence="1">DUF1499 domain-containing protein</fullName>
    </submittedName>
</protein>
<organism evidence="1 2">
    <name type="scientific">Rubrivivax albus</name>
    <dbReference type="NCBI Taxonomy" id="2499835"/>
    <lineage>
        <taxon>Bacteria</taxon>
        <taxon>Pseudomonadati</taxon>
        <taxon>Pseudomonadota</taxon>
        <taxon>Betaproteobacteria</taxon>
        <taxon>Burkholderiales</taxon>
        <taxon>Sphaerotilaceae</taxon>
        <taxon>Rubrivivax</taxon>
    </lineage>
</organism>
<gene>
    <name evidence="1" type="ORF">ENE75_18745</name>
</gene>
<comment type="caution">
    <text evidence="1">The sequence shown here is derived from an EMBL/GenBank/DDBJ whole genome shotgun (WGS) entry which is preliminary data.</text>
</comment>
<keyword evidence="2" id="KW-1185">Reference proteome</keyword>
<accession>A0A3S2WZ94</accession>
<dbReference type="RefSeq" id="WP_128199855.1">
    <property type="nucleotide sequence ID" value="NZ_SACT01000007.1"/>
</dbReference>
<dbReference type="PIRSF" id="PIRSF026426">
    <property type="entry name" value="DUF1499"/>
    <property type="match status" value="1"/>
</dbReference>
<dbReference type="OrthoDB" id="9793534at2"/>
<sequence>MRWSTIAITVAAALPVLVFVAGQAGLLSGRMPDDLGVTDGRLKAPSRTPNSVSSQFALWPGSPHRELAEVAPLPLRGDGPATIARLRQIVQAMPGAEIVTVRDDYLYARFTTRWLKFVDDTEFWVDPQAQVVQVRSASRVGRRDFGVNRARVEAIRAALAAGG</sequence>
<evidence type="ECO:0000313" key="1">
    <source>
        <dbReference type="EMBL" id="RVT49683.1"/>
    </source>
</evidence>
<reference evidence="1 2" key="1">
    <citation type="submission" date="2019-01" db="EMBL/GenBank/DDBJ databases">
        <authorList>
            <person name="Chen W.-M."/>
        </authorList>
    </citation>
    <scope>NUCLEOTIDE SEQUENCE [LARGE SCALE GENOMIC DNA]</scope>
    <source>
        <strain evidence="1 2">ICH-3</strain>
    </source>
</reference>
<dbReference type="PANTHER" id="PTHR34801:SF6">
    <property type="entry name" value="SLL1620 PROTEIN"/>
    <property type="match status" value="1"/>
</dbReference>
<dbReference type="EMBL" id="SACT01000007">
    <property type="protein sequence ID" value="RVT49683.1"/>
    <property type="molecule type" value="Genomic_DNA"/>
</dbReference>
<dbReference type="PANTHER" id="PTHR34801">
    <property type="entry name" value="EXPRESSED PROTEIN"/>
    <property type="match status" value="1"/>
</dbReference>
<name>A0A3S2WZ94_9BURK</name>
<dbReference type="Proteomes" id="UP000288178">
    <property type="component" value="Unassembled WGS sequence"/>
</dbReference>
<dbReference type="Pfam" id="PF07386">
    <property type="entry name" value="DUF1499"/>
    <property type="match status" value="1"/>
</dbReference>
<dbReference type="AlphaFoldDB" id="A0A3S2WZ94"/>
<dbReference type="InterPro" id="IPR010865">
    <property type="entry name" value="DUF1499"/>
</dbReference>
<evidence type="ECO:0000313" key="2">
    <source>
        <dbReference type="Proteomes" id="UP000288178"/>
    </source>
</evidence>